<gene>
    <name evidence="20" type="ORF">SmJEL517_g00675</name>
</gene>
<keyword evidence="11" id="KW-0472">Membrane</keyword>
<dbReference type="OrthoDB" id="240216at2759"/>
<reference evidence="20 21" key="1">
    <citation type="journal article" date="2019" name="Sci. Rep.">
        <title>Comparative genomics of chytrid fungi reveal insights into the obligate biotrophic and pathogenic lifestyle of Synchytrium endobioticum.</title>
        <authorList>
            <person name="van de Vossenberg B.T.L.H."/>
            <person name="Warris S."/>
            <person name="Nguyen H.D.T."/>
            <person name="van Gent-Pelzer M.P.E."/>
            <person name="Joly D.L."/>
            <person name="van de Geest H.C."/>
            <person name="Bonants P.J.M."/>
            <person name="Smith D.S."/>
            <person name="Levesque C.A."/>
            <person name="van der Lee T.A.J."/>
        </authorList>
    </citation>
    <scope>NUCLEOTIDE SEQUENCE [LARGE SCALE GENOMIC DNA]</scope>
    <source>
        <strain evidence="20 21">JEL517</strain>
    </source>
</reference>
<proteinExistence type="inferred from homology"/>
<dbReference type="InterPro" id="IPR039551">
    <property type="entry name" value="Cho/carn_acyl_trans"/>
</dbReference>
<dbReference type="InterPro" id="IPR023213">
    <property type="entry name" value="CAT-like_dom_sf"/>
</dbReference>
<dbReference type="STRING" id="1806994.A0A507CDJ2"/>
<keyword evidence="8" id="KW-0809">Transit peptide</keyword>
<dbReference type="AlphaFoldDB" id="A0A507CDJ2"/>
<comment type="function">
    <text evidence="15">Carnitine acetylase is specific for short chain fatty acids. Carnitine acetylase seems to affect the flux through the pyruvate dehydrogenase complex. It may be involved as well in the transport of acetyl-CoA into mitochondria.</text>
</comment>
<dbReference type="GO" id="GO:0006631">
    <property type="term" value="P:fatty acid metabolic process"/>
    <property type="evidence" value="ECO:0007669"/>
    <property type="project" value="UniProtKB-KW"/>
</dbReference>
<dbReference type="Pfam" id="PF00755">
    <property type="entry name" value="Carn_acyltransf"/>
    <property type="match status" value="1"/>
</dbReference>
<dbReference type="GeneID" id="42001901"/>
<keyword evidence="9" id="KW-0443">Lipid metabolism</keyword>
<dbReference type="EC" id="2.3.1.7" evidence="16"/>
<dbReference type="GO" id="GO:0005777">
    <property type="term" value="C:peroxisome"/>
    <property type="evidence" value="ECO:0007669"/>
    <property type="project" value="UniProtKB-SubCell"/>
</dbReference>
<evidence type="ECO:0000256" key="5">
    <source>
        <dbReference type="ARBA" id="ARBA00022679"/>
    </source>
</evidence>
<protein>
    <recommendedName>
        <fullName evidence="17">Carnitine O-acetyltransferase, mitochondrial</fullName>
        <ecNumber evidence="16">2.3.1.7</ecNumber>
    </recommendedName>
</protein>
<keyword evidence="5" id="KW-0808">Transferase</keyword>
<keyword evidence="4" id="KW-0813">Transport</keyword>
<organism evidence="20 21">
    <name type="scientific">Synchytrium microbalum</name>
    <dbReference type="NCBI Taxonomy" id="1806994"/>
    <lineage>
        <taxon>Eukaryota</taxon>
        <taxon>Fungi</taxon>
        <taxon>Fungi incertae sedis</taxon>
        <taxon>Chytridiomycota</taxon>
        <taxon>Chytridiomycota incertae sedis</taxon>
        <taxon>Chytridiomycetes</taxon>
        <taxon>Synchytriales</taxon>
        <taxon>Synchytriaceae</taxon>
        <taxon>Synchytrium</taxon>
    </lineage>
</organism>
<dbReference type="FunFam" id="3.30.559.70:FF:000007">
    <property type="entry name" value="Carnitine O-acetyltransferase, mitochondrial"/>
    <property type="match status" value="1"/>
</dbReference>
<dbReference type="SUPFAM" id="SSF52777">
    <property type="entry name" value="CoA-dependent acyltransferases"/>
    <property type="match status" value="2"/>
</dbReference>
<evidence type="ECO:0000256" key="7">
    <source>
        <dbReference type="ARBA" id="ARBA00022832"/>
    </source>
</evidence>
<evidence type="ECO:0000259" key="19">
    <source>
        <dbReference type="Pfam" id="PF00755"/>
    </source>
</evidence>
<evidence type="ECO:0000256" key="16">
    <source>
        <dbReference type="ARBA" id="ARBA00066910"/>
    </source>
</evidence>
<evidence type="ECO:0000313" key="20">
    <source>
        <dbReference type="EMBL" id="TPX37571.1"/>
    </source>
</evidence>
<evidence type="ECO:0000256" key="3">
    <source>
        <dbReference type="ARBA" id="ARBA00005232"/>
    </source>
</evidence>
<dbReference type="PROSITE" id="PS00439">
    <property type="entry name" value="ACYLTRANSF_C_1"/>
    <property type="match status" value="1"/>
</dbReference>
<evidence type="ECO:0000256" key="4">
    <source>
        <dbReference type="ARBA" id="ARBA00022448"/>
    </source>
</evidence>
<dbReference type="GO" id="GO:0004092">
    <property type="term" value="F:carnitine O-acetyltransferase activity"/>
    <property type="evidence" value="ECO:0007669"/>
    <property type="project" value="UniProtKB-EC"/>
</dbReference>
<evidence type="ECO:0000256" key="1">
    <source>
        <dbReference type="ARBA" id="ARBA00004275"/>
    </source>
</evidence>
<dbReference type="PANTHER" id="PTHR22589">
    <property type="entry name" value="CARNITINE O-ACYLTRANSFERASE"/>
    <property type="match status" value="1"/>
</dbReference>
<evidence type="ECO:0000256" key="13">
    <source>
        <dbReference type="ARBA" id="ARBA00023315"/>
    </source>
</evidence>
<feature type="active site" description="Proton acceptor" evidence="18">
    <location>
        <position position="435"/>
    </location>
</feature>
<comment type="caution">
    <text evidence="20">The sequence shown here is derived from an EMBL/GenBank/DDBJ whole genome shotgun (WGS) entry which is preliminary data.</text>
</comment>
<evidence type="ECO:0000256" key="12">
    <source>
        <dbReference type="ARBA" id="ARBA00023140"/>
    </source>
</evidence>
<keyword evidence="13" id="KW-0012">Acyltransferase</keyword>
<dbReference type="EMBL" id="QEAO01000002">
    <property type="protein sequence ID" value="TPX37571.1"/>
    <property type="molecule type" value="Genomic_DNA"/>
</dbReference>
<evidence type="ECO:0000256" key="18">
    <source>
        <dbReference type="PIRSR" id="PIRSR600542-1"/>
    </source>
</evidence>
<sequence length="723" mass="82206">MTISNITDKFKEHHYELYEKATEKSKFLNDLAGGKISEKCFQYFLAQDCHFVMKQVQFLGYILRLVPCSEDCNEHEYDKTERLMAGITNAIHTTVKDEIPFSPADAEKPLFKHQSKIPFLPVPELSSTLKKYLRSVRAIANDEEYANTVKAVETFRQPGGMGDKLQARLQERAATHLTDWSEAIIVADKDINGIGKPAKSKTSWLYDWWRVHGYMAYRDPVIIYVSPFFVLSDVPRLVNKPARRAAETIQATLRFRKLINTGMLETEMVKTSPLSMDPYMWMFNSCRIPVIPSDMTRVTDPAIHNHIIVVRQGRFFRLDLPSSISTEQIEGQLLKIYEMADKSKADVPVGILTSDNRDNWTKARTDLLNASIKNQASIEDIETAAFLVSLEAETPSNIYESIRGVWHGDGKNRWFDIPIQWVVFDSGRLGLLMEHSMLDGMPTSTMTEYICERMVKNDLDHGVSREPHQASKLPPPKHLEFDITPSLQQHINTAQTNFDKLISTHTFRQVLFSEYGRDHIKKMGVPPDAYAQLAMQLAYYKTHGKCRGTYESVQTRQFQYGRTETCRSCSVDSANWCKAMSDASVDVNVKSELGRLAAKTHQTNASDGAMAQGLDRHLFGLKLLVDSSETMPSIFSDPMFDETRTWYMSTSTLDHPYVEQIGFGEVTPTGYGICYHVKPRDLRFGVGCKAEMKPEVFEENLKAALREMKEVFTASVPANPSRL</sequence>
<dbReference type="InterPro" id="IPR000542">
    <property type="entry name" value="Carn_acyl_trans"/>
</dbReference>
<keyword evidence="10" id="KW-0496">Mitochondrion</keyword>
<feature type="domain" description="Choline/carnitine acyltransferase" evidence="19">
    <location>
        <begin position="120"/>
        <end position="702"/>
    </location>
</feature>
<evidence type="ECO:0000256" key="8">
    <source>
        <dbReference type="ARBA" id="ARBA00022946"/>
    </source>
</evidence>
<evidence type="ECO:0000256" key="15">
    <source>
        <dbReference type="ARBA" id="ARBA00053195"/>
    </source>
</evidence>
<evidence type="ECO:0000256" key="14">
    <source>
        <dbReference type="ARBA" id="ARBA00052702"/>
    </source>
</evidence>
<comment type="similarity">
    <text evidence="3">Belongs to the carnitine/choline acetyltransferase family.</text>
</comment>
<keyword evidence="7" id="KW-0276">Fatty acid metabolism</keyword>
<name>A0A507CDJ2_9FUNG</name>
<dbReference type="PANTHER" id="PTHR22589:SF103">
    <property type="entry name" value="CARNITINE O-ACETYL-TRANSFERASE, ISOFORM A-RELATED"/>
    <property type="match status" value="1"/>
</dbReference>
<dbReference type="Proteomes" id="UP000319731">
    <property type="component" value="Unassembled WGS sequence"/>
</dbReference>
<evidence type="ECO:0000256" key="11">
    <source>
        <dbReference type="ARBA" id="ARBA00023136"/>
    </source>
</evidence>
<dbReference type="SUPFAM" id="SSF48613">
    <property type="entry name" value="Heme oxygenase-like"/>
    <property type="match status" value="1"/>
</dbReference>
<dbReference type="Gene3D" id="3.30.559.10">
    <property type="entry name" value="Chloramphenicol acetyltransferase-like domain"/>
    <property type="match status" value="1"/>
</dbReference>
<dbReference type="RefSeq" id="XP_031027482.1">
    <property type="nucleotide sequence ID" value="XM_031166604.1"/>
</dbReference>
<comment type="subcellular location">
    <subcellularLocation>
        <location evidence="2">Mitochondrion inner membrane</location>
        <topology evidence="2">Peripheral membrane protein</topology>
        <orientation evidence="2">Matrix side</orientation>
    </subcellularLocation>
    <subcellularLocation>
        <location evidence="1">Peroxisome</location>
    </subcellularLocation>
</comment>
<evidence type="ECO:0000256" key="6">
    <source>
        <dbReference type="ARBA" id="ARBA00022792"/>
    </source>
</evidence>
<keyword evidence="12" id="KW-0576">Peroxisome</keyword>
<evidence type="ECO:0000256" key="9">
    <source>
        <dbReference type="ARBA" id="ARBA00023098"/>
    </source>
</evidence>
<evidence type="ECO:0000256" key="10">
    <source>
        <dbReference type="ARBA" id="ARBA00023128"/>
    </source>
</evidence>
<dbReference type="GO" id="GO:0005743">
    <property type="term" value="C:mitochondrial inner membrane"/>
    <property type="evidence" value="ECO:0007669"/>
    <property type="project" value="UniProtKB-SubCell"/>
</dbReference>
<comment type="catalytic activity">
    <reaction evidence="14">
        <text>(R)-carnitine + acetyl-CoA = O-acetyl-(R)-carnitine + CoA</text>
        <dbReference type="Rhea" id="RHEA:21136"/>
        <dbReference type="ChEBI" id="CHEBI:16347"/>
        <dbReference type="ChEBI" id="CHEBI:57287"/>
        <dbReference type="ChEBI" id="CHEBI:57288"/>
        <dbReference type="ChEBI" id="CHEBI:57589"/>
        <dbReference type="EC" id="2.3.1.7"/>
    </reaction>
</comment>
<dbReference type="Gene3D" id="3.30.559.70">
    <property type="entry name" value="Choline/Carnitine o-acyltransferase, domain 2"/>
    <property type="match status" value="1"/>
</dbReference>
<keyword evidence="21" id="KW-1185">Reference proteome</keyword>
<dbReference type="GO" id="GO:0009437">
    <property type="term" value="P:carnitine metabolic process"/>
    <property type="evidence" value="ECO:0007669"/>
    <property type="project" value="TreeGrafter"/>
</dbReference>
<dbReference type="InterPro" id="IPR016084">
    <property type="entry name" value="Haem_Oase-like_multi-hlx"/>
</dbReference>
<dbReference type="InterPro" id="IPR042231">
    <property type="entry name" value="Cho/carn_acyl_trans_2"/>
</dbReference>
<keyword evidence="6" id="KW-0999">Mitochondrion inner membrane</keyword>
<accession>A0A507CDJ2</accession>
<evidence type="ECO:0000256" key="2">
    <source>
        <dbReference type="ARBA" id="ARBA00004443"/>
    </source>
</evidence>
<evidence type="ECO:0000313" key="21">
    <source>
        <dbReference type="Proteomes" id="UP000319731"/>
    </source>
</evidence>
<evidence type="ECO:0000256" key="17">
    <source>
        <dbReference type="ARBA" id="ARBA00073438"/>
    </source>
</evidence>